<accession>A0A376ZRJ0</accession>
<dbReference type="InterPro" id="IPR015943">
    <property type="entry name" value="WD40/YVTN_repeat-like_dom_sf"/>
</dbReference>
<dbReference type="InterPro" id="IPR050925">
    <property type="entry name" value="Rhomboid_protease_S54"/>
</dbReference>
<dbReference type="Gene3D" id="1.20.1540.10">
    <property type="entry name" value="Rhomboid-like"/>
    <property type="match status" value="1"/>
</dbReference>
<dbReference type="GO" id="GO:0016020">
    <property type="term" value="C:membrane"/>
    <property type="evidence" value="ECO:0007669"/>
    <property type="project" value="UniProtKB-SubCell"/>
</dbReference>
<dbReference type="SUPFAM" id="SSF51004">
    <property type="entry name" value="C-terminal (heme d1) domain of cytochrome cd1-nitrite reductase"/>
    <property type="match status" value="1"/>
</dbReference>
<dbReference type="Gene3D" id="2.130.10.10">
    <property type="entry name" value="YVTN repeat-like/Quinoprotein amine dehydrogenase"/>
    <property type="match status" value="1"/>
</dbReference>
<evidence type="ECO:0000256" key="1">
    <source>
        <dbReference type="ARBA" id="ARBA00004141"/>
    </source>
</evidence>
<dbReference type="PANTHER" id="PTHR43731">
    <property type="entry name" value="RHOMBOID PROTEASE"/>
    <property type="match status" value="1"/>
</dbReference>
<dbReference type="PANTHER" id="PTHR43731:SF14">
    <property type="entry name" value="PRESENILIN-ASSOCIATED RHOMBOID-LIKE PROTEIN, MITOCHONDRIAL"/>
    <property type="match status" value="1"/>
</dbReference>
<dbReference type="GO" id="GO:0004252">
    <property type="term" value="F:serine-type endopeptidase activity"/>
    <property type="evidence" value="ECO:0007669"/>
    <property type="project" value="InterPro"/>
</dbReference>
<dbReference type="Proteomes" id="UP000255543">
    <property type="component" value="Unassembled WGS sequence"/>
</dbReference>
<feature type="transmembrane region" description="Helical" evidence="7">
    <location>
        <begin position="77"/>
        <end position="95"/>
    </location>
</feature>
<evidence type="ECO:0000256" key="7">
    <source>
        <dbReference type="SAM" id="Phobius"/>
    </source>
</evidence>
<feature type="transmembrane region" description="Helical" evidence="7">
    <location>
        <begin position="184"/>
        <end position="202"/>
    </location>
</feature>
<dbReference type="InterPro" id="IPR011048">
    <property type="entry name" value="Haem_d1_sf"/>
</dbReference>
<evidence type="ECO:0000256" key="4">
    <source>
        <dbReference type="ARBA" id="ARBA00022801"/>
    </source>
</evidence>
<dbReference type="EMBL" id="UGEB01000001">
    <property type="protein sequence ID" value="STK71669.1"/>
    <property type="molecule type" value="Genomic_DNA"/>
</dbReference>
<evidence type="ECO:0000256" key="2">
    <source>
        <dbReference type="ARBA" id="ARBA00009045"/>
    </source>
</evidence>
<comment type="similarity">
    <text evidence="2">Belongs to the peptidase S54 family.</text>
</comment>
<evidence type="ECO:0000259" key="8">
    <source>
        <dbReference type="Pfam" id="PF01694"/>
    </source>
</evidence>
<proteinExistence type="inferred from homology"/>
<protein>
    <submittedName>
        <fullName evidence="9">Outer membrane protein</fullName>
        <ecNumber evidence="9">3.4.21.105</ecNumber>
    </submittedName>
</protein>
<dbReference type="EC" id="3.4.21.105" evidence="9"/>
<dbReference type="InterPro" id="IPR011964">
    <property type="entry name" value="YVTN_b-propeller_repeat"/>
</dbReference>
<dbReference type="InterPro" id="IPR035952">
    <property type="entry name" value="Rhomboid-like_sf"/>
</dbReference>
<evidence type="ECO:0000313" key="10">
    <source>
        <dbReference type="Proteomes" id="UP000255543"/>
    </source>
</evidence>
<evidence type="ECO:0000313" key="9">
    <source>
        <dbReference type="EMBL" id="STK71669.1"/>
    </source>
</evidence>
<dbReference type="Pfam" id="PF01694">
    <property type="entry name" value="Rhomboid"/>
    <property type="match status" value="1"/>
</dbReference>
<name>A0A376ZRJ0_ECOLX</name>
<feature type="transmembrane region" description="Helical" evidence="7">
    <location>
        <begin position="12"/>
        <end position="32"/>
    </location>
</feature>
<dbReference type="NCBIfam" id="TIGR02276">
    <property type="entry name" value="beta_rpt_yvtn"/>
    <property type="match status" value="1"/>
</dbReference>
<sequence>MSASSVKPLNVQLPAITLILFALCIGIFCYLAQWMSYEEVDQSALIHLGANVAPLTLSGEPWRLLSSIFLHSSVSHLLMNMFAFLVVGGVAEQILGKWRLLITWLFSGVFGGLISACYALRESEQIVISVGASGAILGIAGAAIATQFASGTGTYHKNQRRVFPLLGMVALTLLYGARQTGIDNACHIGGLIAGGALGWLSARLSGQNRLVTEGGIIVAGSLLLTGAIWLAQQQMDESVLQVRQSLREAFYPQEIEQERRQKKQQLAEERNALRETLSAPVSREQASGDLLAEIADIHDMAISRDGNTLYAAIEDTNSIVVFDLGQKKILHTFTAPIAKEKSVKHCGGCKDQGVRSLALSPDEKLIYATSFEANALSVINVATGEIIQSITTGAHPDSLILSRDGTKAWVMNRTSNSVSAIESGGLSACGGYPLEKYDGTGTSGKPGAWVMALSPDERTLLVPGEGRGNIVRINTITHQKEDFPAGDARGTISAMRFRPENGEVIFADSQGFHV</sequence>
<feature type="transmembrane region" description="Helical" evidence="7">
    <location>
        <begin position="214"/>
        <end position="231"/>
    </location>
</feature>
<dbReference type="SUPFAM" id="SSF144091">
    <property type="entry name" value="Rhomboid-like"/>
    <property type="match status" value="1"/>
</dbReference>
<keyword evidence="3 7" id="KW-0812">Transmembrane</keyword>
<feature type="transmembrane region" description="Helical" evidence="7">
    <location>
        <begin position="101"/>
        <end position="120"/>
    </location>
</feature>
<dbReference type="AlphaFoldDB" id="A0A376ZRJ0"/>
<evidence type="ECO:0000256" key="3">
    <source>
        <dbReference type="ARBA" id="ARBA00022692"/>
    </source>
</evidence>
<feature type="transmembrane region" description="Helical" evidence="7">
    <location>
        <begin position="127"/>
        <end position="149"/>
    </location>
</feature>
<keyword evidence="4 9" id="KW-0378">Hydrolase</keyword>
<gene>
    <name evidence="9" type="primary">aarA</name>
    <name evidence="9" type="ORF">NCTC8179_01984</name>
</gene>
<organism evidence="9 10">
    <name type="scientific">Escherichia coli</name>
    <dbReference type="NCBI Taxonomy" id="562"/>
    <lineage>
        <taxon>Bacteria</taxon>
        <taxon>Pseudomonadati</taxon>
        <taxon>Pseudomonadota</taxon>
        <taxon>Gammaproteobacteria</taxon>
        <taxon>Enterobacterales</taxon>
        <taxon>Enterobacteriaceae</taxon>
        <taxon>Escherichia</taxon>
    </lineage>
</organism>
<evidence type="ECO:0000256" key="5">
    <source>
        <dbReference type="ARBA" id="ARBA00022989"/>
    </source>
</evidence>
<evidence type="ECO:0000256" key="6">
    <source>
        <dbReference type="ARBA" id="ARBA00023136"/>
    </source>
</evidence>
<reference evidence="9 10" key="1">
    <citation type="submission" date="2018-06" db="EMBL/GenBank/DDBJ databases">
        <authorList>
            <consortium name="Pathogen Informatics"/>
            <person name="Doyle S."/>
        </authorList>
    </citation>
    <scope>NUCLEOTIDE SEQUENCE [LARGE SCALE GENOMIC DNA]</scope>
    <source>
        <strain evidence="9 10">NCTC8179</strain>
    </source>
</reference>
<feature type="domain" description="Peptidase S54 rhomboid" evidence="8">
    <location>
        <begin position="59"/>
        <end position="201"/>
    </location>
</feature>
<keyword evidence="5 7" id="KW-1133">Transmembrane helix</keyword>
<keyword evidence="6 7" id="KW-0472">Membrane</keyword>
<dbReference type="InterPro" id="IPR022764">
    <property type="entry name" value="Peptidase_S54_rhomboid_dom"/>
</dbReference>
<comment type="subcellular location">
    <subcellularLocation>
        <location evidence="1">Membrane</location>
        <topology evidence="1">Multi-pass membrane protein</topology>
    </subcellularLocation>
</comment>